<evidence type="ECO:0000313" key="1">
    <source>
        <dbReference type="EMBL" id="EJD74830.1"/>
    </source>
</evidence>
<dbReference type="AlphaFoldDB" id="A0A1S0UGK1"/>
<accession>A0A1S0UGK1</accession>
<dbReference type="CTD" id="31251787"/>
<gene>
    <name evidence="1" type="ORF">LOAG_17914</name>
</gene>
<dbReference type="KEGG" id="loa:LOAG_17914"/>
<dbReference type="InParanoid" id="A0A1S0UGK1"/>
<dbReference type="RefSeq" id="XP_020305727.1">
    <property type="nucleotide sequence ID" value="XM_020450580.1"/>
</dbReference>
<dbReference type="GeneID" id="31251787"/>
<dbReference type="EMBL" id="JH712215">
    <property type="protein sequence ID" value="EJD74830.1"/>
    <property type="molecule type" value="Genomic_DNA"/>
</dbReference>
<protein>
    <submittedName>
        <fullName evidence="1">Uncharacterized protein</fullName>
    </submittedName>
</protein>
<organism evidence="1">
    <name type="scientific">Loa loa</name>
    <name type="common">Eye worm</name>
    <name type="synonym">Filaria loa</name>
    <dbReference type="NCBI Taxonomy" id="7209"/>
    <lineage>
        <taxon>Eukaryota</taxon>
        <taxon>Metazoa</taxon>
        <taxon>Ecdysozoa</taxon>
        <taxon>Nematoda</taxon>
        <taxon>Chromadorea</taxon>
        <taxon>Rhabditida</taxon>
        <taxon>Spirurina</taxon>
        <taxon>Spiruromorpha</taxon>
        <taxon>Filarioidea</taxon>
        <taxon>Onchocercidae</taxon>
        <taxon>Loa</taxon>
    </lineage>
</organism>
<dbReference type="OrthoDB" id="6510177at2759"/>
<sequence>MYEEYFSEYSTPLEIVLPDELDYFDRHLQWRLFHAIAILENTNYTMKATFWLPIFLDFLKNKRNTERFFVNSASLHGKMVRFPQHPAYRFVG</sequence>
<proteinExistence type="predicted"/>
<reference evidence="1" key="1">
    <citation type="submission" date="2012-04" db="EMBL/GenBank/DDBJ databases">
        <title>The Genome Sequence of Loa loa.</title>
        <authorList>
            <consortium name="The Broad Institute Genome Sequencing Platform"/>
            <consortium name="Broad Institute Genome Sequencing Center for Infectious Disease"/>
            <person name="Nutman T.B."/>
            <person name="Fink D.L."/>
            <person name="Russ C."/>
            <person name="Young S."/>
            <person name="Zeng Q."/>
            <person name="Gargeya S."/>
            <person name="Alvarado L."/>
            <person name="Berlin A."/>
            <person name="Chapman S.B."/>
            <person name="Chen Z."/>
            <person name="Freedman E."/>
            <person name="Gellesch M."/>
            <person name="Goldberg J."/>
            <person name="Griggs A."/>
            <person name="Gujja S."/>
            <person name="Heilman E.R."/>
            <person name="Heiman D."/>
            <person name="Howarth C."/>
            <person name="Mehta T."/>
            <person name="Neiman D."/>
            <person name="Pearson M."/>
            <person name="Roberts A."/>
            <person name="Saif S."/>
            <person name="Shea T."/>
            <person name="Shenoy N."/>
            <person name="Sisk P."/>
            <person name="Stolte C."/>
            <person name="Sykes S."/>
            <person name="White J."/>
            <person name="Yandava C."/>
            <person name="Haas B."/>
            <person name="Henn M.R."/>
            <person name="Nusbaum C."/>
            <person name="Birren B."/>
        </authorList>
    </citation>
    <scope>NUCLEOTIDE SEQUENCE [LARGE SCALE GENOMIC DNA]</scope>
</reference>
<name>A0A1S0UGK1_LOALO</name>